<dbReference type="PANTHER" id="PTHR33353">
    <property type="entry name" value="PUTATIVE (AFU_ORTHOLOGUE AFUA_1G12560)-RELATED"/>
    <property type="match status" value="1"/>
</dbReference>
<feature type="compositionally biased region" description="Low complexity" evidence="5">
    <location>
        <begin position="330"/>
        <end position="341"/>
    </location>
</feature>
<dbReference type="InterPro" id="IPR005103">
    <property type="entry name" value="AA9_LPMO"/>
</dbReference>
<evidence type="ECO:0000313" key="8">
    <source>
        <dbReference type="EMBL" id="KAF2488805.1"/>
    </source>
</evidence>
<dbReference type="Proteomes" id="UP000799750">
    <property type="component" value="Unassembled WGS sequence"/>
</dbReference>
<dbReference type="InterPro" id="IPR049892">
    <property type="entry name" value="AA9"/>
</dbReference>
<name>A0A6A6Q916_9PEZI</name>
<evidence type="ECO:0000256" key="5">
    <source>
        <dbReference type="SAM" id="MobiDB-lite"/>
    </source>
</evidence>
<dbReference type="CDD" id="cd21175">
    <property type="entry name" value="LPMO_AA9"/>
    <property type="match status" value="1"/>
</dbReference>
<evidence type="ECO:0000256" key="1">
    <source>
        <dbReference type="ARBA" id="ARBA00001973"/>
    </source>
</evidence>
<dbReference type="Pfam" id="PF03443">
    <property type="entry name" value="AA9"/>
    <property type="match status" value="1"/>
</dbReference>
<feature type="region of interest" description="Disordered" evidence="5">
    <location>
        <begin position="309"/>
        <end position="341"/>
    </location>
</feature>
<evidence type="ECO:0000256" key="6">
    <source>
        <dbReference type="SAM" id="SignalP"/>
    </source>
</evidence>
<comment type="cofactor">
    <cofactor evidence="1">
        <name>Cu(2+)</name>
        <dbReference type="ChEBI" id="CHEBI:29036"/>
    </cofactor>
</comment>
<organism evidence="8 9">
    <name type="scientific">Lophium mytilinum</name>
    <dbReference type="NCBI Taxonomy" id="390894"/>
    <lineage>
        <taxon>Eukaryota</taxon>
        <taxon>Fungi</taxon>
        <taxon>Dikarya</taxon>
        <taxon>Ascomycota</taxon>
        <taxon>Pezizomycotina</taxon>
        <taxon>Dothideomycetes</taxon>
        <taxon>Pleosporomycetidae</taxon>
        <taxon>Mytilinidiales</taxon>
        <taxon>Mytilinidiaceae</taxon>
        <taxon>Lophium</taxon>
    </lineage>
</organism>
<dbReference type="Gene3D" id="2.70.50.70">
    <property type="match status" value="1"/>
</dbReference>
<sequence>MSLLQVAALLSTLVASTAAHGHVSGIVADGTYYQGYDPSFQYQSTPPAVVGWSCPDCLDNGFVAPDAYGTSNITCHKGATPGQAHATVAAGGTVELQWTTWPESHHGPVLSYLAKCSGECESVDKDDLSFFKIDEAGLIDDTTVPGNWATDELIANNNSWSLKIPSSIAAGNYVLRHEIIALHSAGTADGAQNYPACINLEITGSGTDAPAGVAGTKLYKEDDAGILVNIYQTLSSYAIPGPTLISGAETVSQTGAGSSATSSAVATPSTAASPSASASATAAAVKASPSASSSITVVPTSVLALSTAAPATPTPTPASTPIPLSPSSPPSTSDAGTPTTAVLPAFTGNGNFTALPSGLLTSVLPTAIPTGADNSSGELPSTPLPAGMTLKEFLSWFNYIMRTYFKKGQGERKHPRDLAY</sequence>
<feature type="domain" description="Auxiliary Activity family 9 catalytic" evidence="7">
    <location>
        <begin position="20"/>
        <end position="235"/>
    </location>
</feature>
<comment type="subcellular location">
    <subcellularLocation>
        <location evidence="2">Secreted</location>
    </subcellularLocation>
</comment>
<feature type="compositionally biased region" description="Pro residues" evidence="5">
    <location>
        <begin position="312"/>
        <end position="329"/>
    </location>
</feature>
<proteinExistence type="predicted"/>
<feature type="chain" id="PRO_5025343523" description="Auxiliary Activity family 9 catalytic domain-containing protein" evidence="6">
    <location>
        <begin position="20"/>
        <end position="420"/>
    </location>
</feature>
<accession>A0A6A6Q916</accession>
<dbReference type="GO" id="GO:0005576">
    <property type="term" value="C:extracellular region"/>
    <property type="evidence" value="ECO:0007669"/>
    <property type="project" value="UniProtKB-SubCell"/>
</dbReference>
<feature type="signal peptide" evidence="6">
    <location>
        <begin position="1"/>
        <end position="19"/>
    </location>
</feature>
<evidence type="ECO:0000256" key="4">
    <source>
        <dbReference type="ARBA" id="ARBA00023157"/>
    </source>
</evidence>
<protein>
    <recommendedName>
        <fullName evidence="7">Auxiliary Activity family 9 catalytic domain-containing protein</fullName>
    </recommendedName>
</protein>
<dbReference type="PANTHER" id="PTHR33353:SF34">
    <property type="entry name" value="ENDO-BETA-1,4-GLUCANASE D"/>
    <property type="match status" value="1"/>
</dbReference>
<feature type="region of interest" description="Disordered" evidence="5">
    <location>
        <begin position="253"/>
        <end position="273"/>
    </location>
</feature>
<keyword evidence="9" id="KW-1185">Reference proteome</keyword>
<dbReference type="AlphaFoldDB" id="A0A6A6Q916"/>
<dbReference type="EMBL" id="MU004200">
    <property type="protein sequence ID" value="KAF2488805.1"/>
    <property type="molecule type" value="Genomic_DNA"/>
</dbReference>
<evidence type="ECO:0000313" key="9">
    <source>
        <dbReference type="Proteomes" id="UP000799750"/>
    </source>
</evidence>
<keyword evidence="6" id="KW-0732">Signal</keyword>
<evidence type="ECO:0000259" key="7">
    <source>
        <dbReference type="Pfam" id="PF03443"/>
    </source>
</evidence>
<dbReference type="OrthoDB" id="4849160at2759"/>
<evidence type="ECO:0000256" key="2">
    <source>
        <dbReference type="ARBA" id="ARBA00004613"/>
    </source>
</evidence>
<evidence type="ECO:0000256" key="3">
    <source>
        <dbReference type="ARBA" id="ARBA00022525"/>
    </source>
</evidence>
<keyword evidence="4" id="KW-1015">Disulfide bond</keyword>
<gene>
    <name evidence="8" type="ORF">BU16DRAFT_496463</name>
</gene>
<keyword evidence="3" id="KW-0964">Secreted</keyword>
<reference evidence="8" key="1">
    <citation type="journal article" date="2020" name="Stud. Mycol.">
        <title>101 Dothideomycetes genomes: a test case for predicting lifestyles and emergence of pathogens.</title>
        <authorList>
            <person name="Haridas S."/>
            <person name="Albert R."/>
            <person name="Binder M."/>
            <person name="Bloem J."/>
            <person name="Labutti K."/>
            <person name="Salamov A."/>
            <person name="Andreopoulos B."/>
            <person name="Baker S."/>
            <person name="Barry K."/>
            <person name="Bills G."/>
            <person name="Bluhm B."/>
            <person name="Cannon C."/>
            <person name="Castanera R."/>
            <person name="Culley D."/>
            <person name="Daum C."/>
            <person name="Ezra D."/>
            <person name="Gonzalez J."/>
            <person name="Henrissat B."/>
            <person name="Kuo A."/>
            <person name="Liang C."/>
            <person name="Lipzen A."/>
            <person name="Lutzoni F."/>
            <person name="Magnuson J."/>
            <person name="Mondo S."/>
            <person name="Nolan M."/>
            <person name="Ohm R."/>
            <person name="Pangilinan J."/>
            <person name="Park H.-J."/>
            <person name="Ramirez L."/>
            <person name="Alfaro M."/>
            <person name="Sun H."/>
            <person name="Tritt A."/>
            <person name="Yoshinaga Y."/>
            <person name="Zwiers L.-H."/>
            <person name="Turgeon B."/>
            <person name="Goodwin S."/>
            <person name="Spatafora J."/>
            <person name="Crous P."/>
            <person name="Grigoriev I."/>
        </authorList>
    </citation>
    <scope>NUCLEOTIDE SEQUENCE</scope>
    <source>
        <strain evidence="8">CBS 269.34</strain>
    </source>
</reference>